<name>A0A2Z6AZD8_9BACT</name>
<dbReference type="CDD" id="cd06262">
    <property type="entry name" value="metallo-hydrolase-like_MBL-fold"/>
    <property type="match status" value="1"/>
</dbReference>
<dbReference type="GO" id="GO:0046872">
    <property type="term" value="F:metal ion binding"/>
    <property type="evidence" value="ECO:0007669"/>
    <property type="project" value="UniProtKB-KW"/>
</dbReference>
<protein>
    <submittedName>
        <fullName evidence="6">Beta-lactamase domain protein</fullName>
    </submittedName>
</protein>
<dbReference type="SUPFAM" id="SSF56281">
    <property type="entry name" value="Metallo-hydrolase/oxidoreductase"/>
    <property type="match status" value="1"/>
</dbReference>
<dbReference type="RefSeq" id="WP_172961698.1">
    <property type="nucleotide sequence ID" value="NZ_AP017378.1"/>
</dbReference>
<dbReference type="Proteomes" id="UP000269883">
    <property type="component" value="Chromosome"/>
</dbReference>
<proteinExistence type="predicted"/>
<evidence type="ECO:0000256" key="3">
    <source>
        <dbReference type="ARBA" id="ARBA00022801"/>
    </source>
</evidence>
<dbReference type="KEGG" id="dfl:DFE_1883"/>
<keyword evidence="3" id="KW-0378">Hydrolase</keyword>
<dbReference type="InterPro" id="IPR036866">
    <property type="entry name" value="RibonucZ/Hydroxyglut_hydro"/>
</dbReference>
<dbReference type="AlphaFoldDB" id="A0A2Z6AZD8"/>
<comment type="cofactor">
    <cofactor evidence="1">
        <name>Zn(2+)</name>
        <dbReference type="ChEBI" id="CHEBI:29105"/>
    </cofactor>
</comment>
<sequence>MAGGTGFSQLEWDTIPGAYETELASVLRLDASNCCNSYLLRSPEYAILVDPGTDSDEADALAGLMAQFTREMPRQAMICLTHCHADHCLGASRILDTPGLIISLVCHKLAADALRNRDADLTGATVLDTATPHAAKAIALFALPTSAGVARDMETPGGSLRCLTIPIGPRDALQVYHTPGHSPDGLCFRVGGALITGDILCPEEPGMPRLPGHDPEELEHTLNKLLWLLDHANIVAIYPGHGTPMNRTQAGEHFRALRAKLNA</sequence>
<evidence type="ECO:0000256" key="1">
    <source>
        <dbReference type="ARBA" id="ARBA00001947"/>
    </source>
</evidence>
<gene>
    <name evidence="6" type="ORF">DFE_1883</name>
</gene>
<reference evidence="6 7" key="1">
    <citation type="journal article" date="2018" name="Sci. Adv.">
        <title>Multi-heme cytochromes provide a pathway for survival in energy-limited environments.</title>
        <authorList>
            <person name="Deng X."/>
            <person name="Dohmae N."/>
            <person name="Nealson K.H."/>
            <person name="Hashimoto K."/>
            <person name="Okamoto A."/>
        </authorList>
    </citation>
    <scope>NUCLEOTIDE SEQUENCE [LARGE SCALE GENOMIC DNA]</scope>
    <source>
        <strain evidence="6 7">IS5</strain>
    </source>
</reference>
<evidence type="ECO:0000313" key="6">
    <source>
        <dbReference type="EMBL" id="BBD08609.1"/>
    </source>
</evidence>
<evidence type="ECO:0000259" key="5">
    <source>
        <dbReference type="SMART" id="SM00849"/>
    </source>
</evidence>
<evidence type="ECO:0000256" key="2">
    <source>
        <dbReference type="ARBA" id="ARBA00022723"/>
    </source>
</evidence>
<dbReference type="PANTHER" id="PTHR46233">
    <property type="entry name" value="HYDROXYACYLGLUTATHIONE HYDROLASE GLOC"/>
    <property type="match status" value="1"/>
</dbReference>
<accession>A0A2Z6AZD8</accession>
<dbReference type="Gene3D" id="3.60.15.10">
    <property type="entry name" value="Ribonuclease Z/Hydroxyacylglutathione hydrolase-like"/>
    <property type="match status" value="1"/>
</dbReference>
<dbReference type="InterPro" id="IPR051453">
    <property type="entry name" value="MBL_Glyoxalase_II"/>
</dbReference>
<dbReference type="Pfam" id="PF00753">
    <property type="entry name" value="Lactamase_B"/>
    <property type="match status" value="1"/>
</dbReference>
<evidence type="ECO:0000313" key="7">
    <source>
        <dbReference type="Proteomes" id="UP000269883"/>
    </source>
</evidence>
<dbReference type="InterPro" id="IPR001279">
    <property type="entry name" value="Metallo-B-lactamas"/>
</dbReference>
<keyword evidence="7" id="KW-1185">Reference proteome</keyword>
<dbReference type="PANTHER" id="PTHR46233:SF3">
    <property type="entry name" value="HYDROXYACYLGLUTATHIONE HYDROLASE GLOC"/>
    <property type="match status" value="1"/>
</dbReference>
<keyword evidence="4" id="KW-0862">Zinc</keyword>
<dbReference type="EMBL" id="AP017378">
    <property type="protein sequence ID" value="BBD08609.1"/>
    <property type="molecule type" value="Genomic_DNA"/>
</dbReference>
<feature type="domain" description="Metallo-beta-lactamase" evidence="5">
    <location>
        <begin position="34"/>
        <end position="241"/>
    </location>
</feature>
<dbReference type="SMART" id="SM00849">
    <property type="entry name" value="Lactamase_B"/>
    <property type="match status" value="1"/>
</dbReference>
<keyword evidence="2" id="KW-0479">Metal-binding</keyword>
<dbReference type="GO" id="GO:0016787">
    <property type="term" value="F:hydrolase activity"/>
    <property type="evidence" value="ECO:0007669"/>
    <property type="project" value="UniProtKB-KW"/>
</dbReference>
<evidence type="ECO:0000256" key="4">
    <source>
        <dbReference type="ARBA" id="ARBA00022833"/>
    </source>
</evidence>
<organism evidence="6 7">
    <name type="scientific">Desulfovibrio ferrophilus</name>
    <dbReference type="NCBI Taxonomy" id="241368"/>
    <lineage>
        <taxon>Bacteria</taxon>
        <taxon>Pseudomonadati</taxon>
        <taxon>Thermodesulfobacteriota</taxon>
        <taxon>Desulfovibrionia</taxon>
        <taxon>Desulfovibrionales</taxon>
        <taxon>Desulfovibrionaceae</taxon>
        <taxon>Desulfovibrio</taxon>
    </lineage>
</organism>